<proteinExistence type="inferred from homology"/>
<comment type="caution">
    <text evidence="12">The sequence shown here is derived from an EMBL/GenBank/DDBJ whole genome shotgun (WGS) entry which is preliminary data.</text>
</comment>
<evidence type="ECO:0000313" key="12">
    <source>
        <dbReference type="EMBL" id="RZO76486.1"/>
    </source>
</evidence>
<dbReference type="InterPro" id="IPR045864">
    <property type="entry name" value="aa-tRNA-synth_II/BPL/LPL"/>
</dbReference>
<dbReference type="PANTHER" id="PTHR10993">
    <property type="entry name" value="OCTANOYLTRANSFERASE"/>
    <property type="match status" value="1"/>
</dbReference>
<gene>
    <name evidence="6 12" type="primary">lipB</name>
    <name evidence="12" type="ORF">EVA68_04195</name>
</gene>
<dbReference type="InterPro" id="IPR004143">
    <property type="entry name" value="BPL_LPL_catalytic"/>
</dbReference>
<feature type="domain" description="BPL/LPL catalytic" evidence="11">
    <location>
        <begin position="34"/>
        <end position="209"/>
    </location>
</feature>
<dbReference type="Pfam" id="PF21948">
    <property type="entry name" value="LplA-B_cat"/>
    <property type="match status" value="1"/>
</dbReference>
<dbReference type="NCBIfam" id="NF010922">
    <property type="entry name" value="PRK14342.1"/>
    <property type="match status" value="1"/>
</dbReference>
<dbReference type="GO" id="GO:0033819">
    <property type="term" value="F:lipoyl(octanoyl) transferase activity"/>
    <property type="evidence" value="ECO:0007669"/>
    <property type="project" value="UniProtKB-EC"/>
</dbReference>
<feature type="binding site" evidence="6 9">
    <location>
        <begin position="153"/>
        <end position="155"/>
    </location>
    <ligand>
        <name>substrate</name>
    </ligand>
</feature>
<dbReference type="FunFam" id="3.30.930.10:FF:000020">
    <property type="entry name" value="Octanoyltransferase"/>
    <property type="match status" value="1"/>
</dbReference>
<evidence type="ECO:0000256" key="6">
    <source>
        <dbReference type="HAMAP-Rule" id="MF_00013"/>
    </source>
</evidence>
<dbReference type="PROSITE" id="PS51733">
    <property type="entry name" value="BPL_LPL_CATALYTIC"/>
    <property type="match status" value="1"/>
</dbReference>
<evidence type="ECO:0000256" key="10">
    <source>
        <dbReference type="PIRSR" id="PIRSR016262-3"/>
    </source>
</evidence>
<feature type="site" description="Lowers pKa of active site Cys" evidence="6 10">
    <location>
        <position position="137"/>
    </location>
</feature>
<keyword evidence="3 6" id="KW-0808">Transferase</keyword>
<dbReference type="InterPro" id="IPR020605">
    <property type="entry name" value="Octanoyltransferase_CS"/>
</dbReference>
<dbReference type="Gene3D" id="3.30.930.10">
    <property type="entry name" value="Bira Bifunctional Protein, Domain 2"/>
    <property type="match status" value="1"/>
</dbReference>
<evidence type="ECO:0000313" key="13">
    <source>
        <dbReference type="Proteomes" id="UP000316199"/>
    </source>
</evidence>
<evidence type="ECO:0000256" key="9">
    <source>
        <dbReference type="PIRSR" id="PIRSR016262-2"/>
    </source>
</evidence>
<comment type="pathway">
    <text evidence="1 6 7">Protein modification; protein lipoylation via endogenous pathway; protein N(6)-(lipoyl)lysine from octanoyl-[acyl-carrier-protein]: step 1/2.</text>
</comment>
<evidence type="ECO:0000256" key="8">
    <source>
        <dbReference type="PIRSR" id="PIRSR016262-1"/>
    </source>
</evidence>
<keyword evidence="2 6" id="KW-0963">Cytoplasm</keyword>
<dbReference type="PANTHER" id="PTHR10993:SF7">
    <property type="entry name" value="LIPOYLTRANSFERASE 2, MITOCHONDRIAL-RELATED"/>
    <property type="match status" value="1"/>
</dbReference>
<evidence type="ECO:0000256" key="3">
    <source>
        <dbReference type="ARBA" id="ARBA00022679"/>
    </source>
</evidence>
<dbReference type="UniPathway" id="UPA00538">
    <property type="reaction ID" value="UER00592"/>
</dbReference>
<evidence type="ECO:0000256" key="1">
    <source>
        <dbReference type="ARBA" id="ARBA00004821"/>
    </source>
</evidence>
<dbReference type="EC" id="2.3.1.181" evidence="6 7"/>
<accession>A0A520S213</accession>
<name>A0A520S213_9GAMM</name>
<dbReference type="NCBIfam" id="TIGR00214">
    <property type="entry name" value="lipB"/>
    <property type="match status" value="1"/>
</dbReference>
<dbReference type="GO" id="GO:0005737">
    <property type="term" value="C:cytoplasm"/>
    <property type="evidence" value="ECO:0007669"/>
    <property type="project" value="UniProtKB-SubCell"/>
</dbReference>
<dbReference type="InterPro" id="IPR000544">
    <property type="entry name" value="Octanoyltransferase"/>
</dbReference>
<comment type="subcellular location">
    <subcellularLocation>
        <location evidence="6">Cytoplasm</location>
    </subcellularLocation>
</comment>
<dbReference type="CDD" id="cd16444">
    <property type="entry name" value="LipB"/>
    <property type="match status" value="1"/>
</dbReference>
<dbReference type="GO" id="GO:0009249">
    <property type="term" value="P:protein lipoylation"/>
    <property type="evidence" value="ECO:0007669"/>
    <property type="project" value="InterPro"/>
</dbReference>
<feature type="binding site" evidence="6 9">
    <location>
        <begin position="140"/>
        <end position="142"/>
    </location>
    <ligand>
        <name>substrate</name>
    </ligand>
</feature>
<evidence type="ECO:0000256" key="7">
    <source>
        <dbReference type="PIRNR" id="PIRNR016262"/>
    </source>
</evidence>
<comment type="function">
    <text evidence="5 6 7">Catalyzes the transfer of endogenously produced octanoic acid from octanoyl-acyl-carrier-protein onto the lipoyl domains of lipoate-dependent enzymes. Lipoyl-ACP can also act as a substrate although octanoyl-ACP is likely to be the physiological substrate.</text>
</comment>
<organism evidence="12 13">
    <name type="scientific">OM182 bacterium</name>
    <dbReference type="NCBI Taxonomy" id="2510334"/>
    <lineage>
        <taxon>Bacteria</taxon>
        <taxon>Pseudomonadati</taxon>
        <taxon>Pseudomonadota</taxon>
        <taxon>Gammaproteobacteria</taxon>
        <taxon>OMG group</taxon>
        <taxon>OM182 clade</taxon>
    </lineage>
</organism>
<comment type="catalytic activity">
    <reaction evidence="6 7">
        <text>octanoyl-[ACP] + L-lysyl-[protein] = N(6)-octanoyl-L-lysyl-[protein] + holo-[ACP] + H(+)</text>
        <dbReference type="Rhea" id="RHEA:17665"/>
        <dbReference type="Rhea" id="RHEA-COMP:9636"/>
        <dbReference type="Rhea" id="RHEA-COMP:9685"/>
        <dbReference type="Rhea" id="RHEA-COMP:9752"/>
        <dbReference type="Rhea" id="RHEA-COMP:9928"/>
        <dbReference type="ChEBI" id="CHEBI:15378"/>
        <dbReference type="ChEBI" id="CHEBI:29969"/>
        <dbReference type="ChEBI" id="CHEBI:64479"/>
        <dbReference type="ChEBI" id="CHEBI:78463"/>
        <dbReference type="ChEBI" id="CHEBI:78809"/>
        <dbReference type="EC" id="2.3.1.181"/>
    </reaction>
</comment>
<protein>
    <recommendedName>
        <fullName evidence="6 7">Octanoyltransferase</fullName>
        <ecNumber evidence="6 7">2.3.1.181</ecNumber>
    </recommendedName>
    <alternativeName>
        <fullName evidence="6">Lipoate-protein ligase B</fullName>
    </alternativeName>
    <alternativeName>
        <fullName evidence="6">Lipoyl/octanoyl transferase</fullName>
    </alternativeName>
    <alternativeName>
        <fullName evidence="6">Octanoyl-[acyl-carrier-protein]-protein N-octanoyltransferase</fullName>
    </alternativeName>
</protein>
<dbReference type="PIRSF" id="PIRSF016262">
    <property type="entry name" value="LPLase"/>
    <property type="match status" value="1"/>
</dbReference>
<feature type="binding site" evidence="6 9">
    <location>
        <begin position="73"/>
        <end position="80"/>
    </location>
    <ligand>
        <name>substrate</name>
    </ligand>
</feature>
<evidence type="ECO:0000256" key="2">
    <source>
        <dbReference type="ARBA" id="ARBA00022490"/>
    </source>
</evidence>
<sequence>MRVSSSTIVIKKLGRQPYSETVCRMKAFTADRTLNTLDQFWLLEHPSIYTLGQAAKEKHVLDPKNIEVVRCDRGGQVTYHGPGQIVGYLMIDLRRKSISIKQLVTGIETAIVAALHSVGVDSHSEERAHGVYVNDKKIAALGFRVSKGRTYHGFSLNVNMDLEPFTRINPCGYRGLKVTDIFSERGHTVIERLHCCLVREVTRAFHYSSFEIEKLAI</sequence>
<evidence type="ECO:0000256" key="4">
    <source>
        <dbReference type="ARBA" id="ARBA00023315"/>
    </source>
</evidence>
<comment type="miscellaneous">
    <text evidence="6">In the reaction, the free carboxyl group of octanoic acid is attached via an amide linkage to the epsilon-amino group of a specific lysine residue of lipoyl domains of lipoate-dependent enzymes.</text>
</comment>
<dbReference type="EMBL" id="SHAG01000011">
    <property type="protein sequence ID" value="RZO76486.1"/>
    <property type="molecule type" value="Genomic_DNA"/>
</dbReference>
<feature type="active site" description="Acyl-thioester intermediate" evidence="6 8">
    <location>
        <position position="171"/>
    </location>
</feature>
<keyword evidence="4 6" id="KW-0012">Acyltransferase</keyword>
<dbReference type="HAMAP" id="MF_00013">
    <property type="entry name" value="LipB"/>
    <property type="match status" value="1"/>
</dbReference>
<dbReference type="AlphaFoldDB" id="A0A520S213"/>
<evidence type="ECO:0000256" key="5">
    <source>
        <dbReference type="ARBA" id="ARBA00024732"/>
    </source>
</evidence>
<dbReference type="Proteomes" id="UP000316199">
    <property type="component" value="Unassembled WGS sequence"/>
</dbReference>
<reference evidence="12 13" key="1">
    <citation type="submission" date="2019-02" db="EMBL/GenBank/DDBJ databases">
        <title>Prokaryotic population dynamics and viral predation in marine succession experiment using metagenomics: the confinement effect.</title>
        <authorList>
            <person name="Haro-Moreno J.M."/>
            <person name="Rodriguez-Valera F."/>
            <person name="Lopez-Perez M."/>
        </authorList>
    </citation>
    <scope>NUCLEOTIDE SEQUENCE [LARGE SCALE GENOMIC DNA]</scope>
    <source>
        <strain evidence="12">MED-G157</strain>
    </source>
</reference>
<evidence type="ECO:0000259" key="11">
    <source>
        <dbReference type="PROSITE" id="PS51733"/>
    </source>
</evidence>
<dbReference type="SUPFAM" id="SSF55681">
    <property type="entry name" value="Class II aaRS and biotin synthetases"/>
    <property type="match status" value="1"/>
</dbReference>
<dbReference type="PROSITE" id="PS01313">
    <property type="entry name" value="LIPB"/>
    <property type="match status" value="1"/>
</dbReference>
<comment type="similarity">
    <text evidence="6 7">Belongs to the LipB family.</text>
</comment>